<accession>E5XL06</accession>
<organism evidence="8 9">
    <name type="scientific">Segniliparus rugosus (strain ATCC BAA-974 / DSM 45345 / CCUG 50838 / CIP 108380 / JCM 13579 / CDC 945)</name>
    <dbReference type="NCBI Taxonomy" id="679197"/>
    <lineage>
        <taxon>Bacteria</taxon>
        <taxon>Bacillati</taxon>
        <taxon>Actinomycetota</taxon>
        <taxon>Actinomycetes</taxon>
        <taxon>Mycobacteriales</taxon>
        <taxon>Segniliparaceae</taxon>
        <taxon>Segniliparus</taxon>
    </lineage>
</organism>
<dbReference type="eggNOG" id="COG0781">
    <property type="taxonomic scope" value="Bacteria"/>
</dbReference>
<dbReference type="InterPro" id="IPR006027">
    <property type="entry name" value="NusB_RsmB_TIM44"/>
</dbReference>
<dbReference type="InterPro" id="IPR035926">
    <property type="entry name" value="NusB-like_sf"/>
</dbReference>
<comment type="caution">
    <text evidence="8">The sequence shown here is derived from an EMBL/GenBank/DDBJ whole genome shotgun (WGS) entry which is preliminary data.</text>
</comment>
<evidence type="ECO:0000256" key="4">
    <source>
        <dbReference type="ARBA" id="ARBA00023015"/>
    </source>
</evidence>
<reference evidence="8 9" key="1">
    <citation type="journal article" date="2011" name="Stand. Genomic Sci.">
        <title>High quality draft genome sequence of Segniliparus rugosus CDC 945(T)= (ATCC BAA-974(T)).</title>
        <authorList>
            <person name="Earl A.M."/>
            <person name="Desjardins C.A."/>
            <person name="Fitzgerald M.G."/>
            <person name="Arachchi H.M."/>
            <person name="Zeng Q."/>
            <person name="Mehta T."/>
            <person name="Griggs A."/>
            <person name="Birren B.W."/>
            <person name="Toney N.C."/>
            <person name="Carr J."/>
            <person name="Posey J."/>
            <person name="Butler W.R."/>
        </authorList>
    </citation>
    <scope>NUCLEOTIDE SEQUENCE [LARGE SCALE GENOMIC DNA]</scope>
    <source>
        <strain evidence="9">ATCC BAA-974 / DSM 45345 / CCUG 50838 / CIP 108380 / JCM 13579 / CDC 945</strain>
    </source>
</reference>
<feature type="domain" description="NusB/RsmB/TIM44" evidence="7">
    <location>
        <begin position="17"/>
        <end position="145"/>
    </location>
</feature>
<dbReference type="PANTHER" id="PTHR11078">
    <property type="entry name" value="N UTILIZATION SUBSTANCE PROTEIN B-RELATED"/>
    <property type="match status" value="1"/>
</dbReference>
<evidence type="ECO:0000256" key="2">
    <source>
        <dbReference type="ARBA" id="ARBA00022814"/>
    </source>
</evidence>
<dbReference type="GO" id="GO:0003723">
    <property type="term" value="F:RNA binding"/>
    <property type="evidence" value="ECO:0007669"/>
    <property type="project" value="UniProtKB-UniRule"/>
</dbReference>
<dbReference type="SUPFAM" id="SSF48013">
    <property type="entry name" value="NusB-like"/>
    <property type="match status" value="1"/>
</dbReference>
<comment type="similarity">
    <text evidence="1 6">Belongs to the NusB family.</text>
</comment>
<dbReference type="GO" id="GO:0031564">
    <property type="term" value="P:transcription antitermination"/>
    <property type="evidence" value="ECO:0007669"/>
    <property type="project" value="UniProtKB-KW"/>
</dbReference>
<dbReference type="Proteomes" id="UP000004816">
    <property type="component" value="Unassembled WGS sequence"/>
</dbReference>
<dbReference type="Pfam" id="PF01029">
    <property type="entry name" value="NusB"/>
    <property type="match status" value="1"/>
</dbReference>
<dbReference type="GO" id="GO:0005829">
    <property type="term" value="C:cytosol"/>
    <property type="evidence" value="ECO:0007669"/>
    <property type="project" value="TreeGrafter"/>
</dbReference>
<evidence type="ECO:0000256" key="1">
    <source>
        <dbReference type="ARBA" id="ARBA00005952"/>
    </source>
</evidence>
<dbReference type="GO" id="GO:0006353">
    <property type="term" value="P:DNA-templated transcription termination"/>
    <property type="evidence" value="ECO:0007669"/>
    <property type="project" value="UniProtKB-UniRule"/>
</dbReference>
<evidence type="ECO:0000313" key="8">
    <source>
        <dbReference type="EMBL" id="EFV14988.1"/>
    </source>
</evidence>
<comment type="function">
    <text evidence="6">Involved in transcription antitermination. Required for transcription of ribosomal RNA (rRNA) genes. Binds specifically to the boxA antiterminator sequence of the ribosomal RNA (rrn) operons.</text>
</comment>
<protein>
    <recommendedName>
        <fullName evidence="6">Transcription antitermination protein NusB</fullName>
    </recommendedName>
    <alternativeName>
        <fullName evidence="6">Antitermination factor NusB</fullName>
    </alternativeName>
</protein>
<dbReference type="PANTHER" id="PTHR11078:SF3">
    <property type="entry name" value="ANTITERMINATION NUSB DOMAIN-CONTAINING PROTEIN"/>
    <property type="match status" value="1"/>
</dbReference>
<dbReference type="OrthoDB" id="3528057at2"/>
<evidence type="ECO:0000256" key="3">
    <source>
        <dbReference type="ARBA" id="ARBA00022884"/>
    </source>
</evidence>
<sequence>MSDPAKSDSAKRAGSRRKARLRAVELLFEAEARDLDPAELAAERSAELVKDLSAPQLTPYALVVLEGVRDHLEVVDQTISDHLRGDWSLNRLPAVDRSILRVAVWELLFAPEVPTAVAVDEALELAKGLSTDESPGFINGVLGRLVELANQIRGAAEAGGEALPPE</sequence>
<dbReference type="RefSeq" id="WP_007466914.1">
    <property type="nucleotide sequence ID" value="NZ_KI391954.1"/>
</dbReference>
<dbReference type="InterPro" id="IPR011605">
    <property type="entry name" value="NusB_fam"/>
</dbReference>
<evidence type="ECO:0000259" key="7">
    <source>
        <dbReference type="Pfam" id="PF01029"/>
    </source>
</evidence>
<dbReference type="HOGENOM" id="CLU_087843_2_3_11"/>
<evidence type="ECO:0000313" key="9">
    <source>
        <dbReference type="Proteomes" id="UP000004816"/>
    </source>
</evidence>
<name>E5XL06_SEGRC</name>
<dbReference type="HAMAP" id="MF_00073">
    <property type="entry name" value="NusB"/>
    <property type="match status" value="1"/>
</dbReference>
<evidence type="ECO:0000256" key="5">
    <source>
        <dbReference type="ARBA" id="ARBA00023163"/>
    </source>
</evidence>
<gene>
    <name evidence="6" type="primary">nusB</name>
    <name evidence="8" type="ORF">HMPREF9336_00175</name>
</gene>
<keyword evidence="2 6" id="KW-0889">Transcription antitermination</keyword>
<keyword evidence="9" id="KW-1185">Reference proteome</keyword>
<keyword evidence="5 6" id="KW-0804">Transcription</keyword>
<dbReference type="NCBIfam" id="TIGR01951">
    <property type="entry name" value="nusB"/>
    <property type="match status" value="1"/>
</dbReference>
<keyword evidence="4 6" id="KW-0805">Transcription regulation</keyword>
<dbReference type="EMBL" id="ACZI02000003">
    <property type="protein sequence ID" value="EFV14988.1"/>
    <property type="molecule type" value="Genomic_DNA"/>
</dbReference>
<dbReference type="STRING" id="679197.HMPREF9336_00175"/>
<keyword evidence="3 6" id="KW-0694">RNA-binding</keyword>
<proteinExistence type="inferred from homology"/>
<dbReference type="AlphaFoldDB" id="E5XL06"/>
<dbReference type="Gene3D" id="1.10.940.10">
    <property type="entry name" value="NusB-like"/>
    <property type="match status" value="1"/>
</dbReference>
<evidence type="ECO:0000256" key="6">
    <source>
        <dbReference type="HAMAP-Rule" id="MF_00073"/>
    </source>
</evidence>